<dbReference type="STRING" id="314271.RB2654_12964"/>
<keyword evidence="1" id="KW-0812">Transmembrane</keyword>
<proteinExistence type="predicted"/>
<gene>
    <name evidence="2" type="ORF">RB2654_12964</name>
</gene>
<name>A3VCW0_9RHOB</name>
<dbReference type="OrthoDB" id="9790659at2"/>
<feature type="transmembrane region" description="Helical" evidence="1">
    <location>
        <begin position="208"/>
        <end position="229"/>
    </location>
</feature>
<evidence type="ECO:0000313" key="2">
    <source>
        <dbReference type="EMBL" id="EAQ13984.1"/>
    </source>
</evidence>
<feature type="transmembrane region" description="Helical" evidence="1">
    <location>
        <begin position="307"/>
        <end position="326"/>
    </location>
</feature>
<feature type="transmembrane region" description="Helical" evidence="1">
    <location>
        <begin position="140"/>
        <end position="163"/>
    </location>
</feature>
<dbReference type="HOGENOM" id="CLU_050976_0_0_5"/>
<evidence type="ECO:0008006" key="4">
    <source>
        <dbReference type="Google" id="ProtNLM"/>
    </source>
</evidence>
<evidence type="ECO:0000313" key="3">
    <source>
        <dbReference type="Proteomes" id="UP000002931"/>
    </source>
</evidence>
<feature type="transmembrane region" description="Helical" evidence="1">
    <location>
        <begin position="236"/>
        <end position="255"/>
    </location>
</feature>
<feature type="transmembrane region" description="Helical" evidence="1">
    <location>
        <begin position="116"/>
        <end position="134"/>
    </location>
</feature>
<dbReference type="RefSeq" id="WP_008332314.1">
    <property type="nucleotide sequence ID" value="NZ_CH902578.1"/>
</dbReference>
<accession>A3VCW0</accession>
<reference evidence="2 3" key="1">
    <citation type="journal article" date="2010" name="J. Bacteriol.">
        <title>Genome sequences of Pelagibaca bermudensis HTCC2601T and Maritimibacter alkaliphilus HTCC2654T, the type strains of two marine Roseobacter genera.</title>
        <authorList>
            <person name="Thrash J.C."/>
            <person name="Cho J.C."/>
            <person name="Ferriera S."/>
            <person name="Johnson J."/>
            <person name="Vergin K.L."/>
            <person name="Giovannoni S.J."/>
        </authorList>
    </citation>
    <scope>NUCLEOTIDE SEQUENCE [LARGE SCALE GENOMIC DNA]</scope>
    <source>
        <strain evidence="2 3">HTCC2654</strain>
    </source>
</reference>
<protein>
    <recommendedName>
        <fullName evidence="4">TIGR00341 family protein</fullName>
    </recommendedName>
</protein>
<dbReference type="AlphaFoldDB" id="A3VCW0"/>
<dbReference type="NCBIfam" id="TIGR00341">
    <property type="entry name" value="TIGR00341 family protein"/>
    <property type="match status" value="1"/>
</dbReference>
<sequence>MSDRLIQIVTAKEHVETITGCLKDLPEEHWYCFPSGEDDRQVIIASLDHVDMQDVLDAISEAMDGREGWTLHTLPTEARLPKAEDEEEEERVAQAENANAREEIYSDIRQGTALTVDYLVMTGLATVVAAIGLLQDQVAVVIGAMVIAPLLGPILAFAFATTLGTVPLMWIALRALGAGLGVGVVAGVILGFIVPFNGESSLMAYDGSLTLMTVALPLASGAAAALMVAGGQTSGLVGVMVAAALLPPLAAFGLLLGNGSYVPAVRALATVVINIAAINLAALVVFRVKGIRPRDFETEEHQTSIRTSLAIAAAVVALLALAVYAAEHGWLLFGG</sequence>
<dbReference type="Pfam" id="PF04087">
    <property type="entry name" value="DUF389"/>
    <property type="match status" value="1"/>
</dbReference>
<organism evidence="2 3">
    <name type="scientific">Maritimibacter alkaliphilus HTCC2654</name>
    <dbReference type="NCBI Taxonomy" id="314271"/>
    <lineage>
        <taxon>Bacteria</taxon>
        <taxon>Pseudomonadati</taxon>
        <taxon>Pseudomonadota</taxon>
        <taxon>Alphaproteobacteria</taxon>
        <taxon>Rhodobacterales</taxon>
        <taxon>Roseobacteraceae</taxon>
        <taxon>Maritimibacter</taxon>
    </lineage>
</organism>
<dbReference type="PANTHER" id="PTHR20992">
    <property type="entry name" value="AT15442P-RELATED"/>
    <property type="match status" value="1"/>
</dbReference>
<feature type="transmembrane region" description="Helical" evidence="1">
    <location>
        <begin position="267"/>
        <end position="286"/>
    </location>
</feature>
<evidence type="ECO:0000256" key="1">
    <source>
        <dbReference type="SAM" id="Phobius"/>
    </source>
</evidence>
<keyword evidence="1" id="KW-0472">Membrane</keyword>
<dbReference type="EMBL" id="AAMT01000003">
    <property type="protein sequence ID" value="EAQ13984.1"/>
    <property type="molecule type" value="Genomic_DNA"/>
</dbReference>
<dbReference type="eggNOG" id="COG1808">
    <property type="taxonomic scope" value="Bacteria"/>
</dbReference>
<keyword evidence="3" id="KW-1185">Reference proteome</keyword>
<feature type="transmembrane region" description="Helical" evidence="1">
    <location>
        <begin position="175"/>
        <end position="196"/>
    </location>
</feature>
<dbReference type="InterPro" id="IPR005240">
    <property type="entry name" value="DUF389"/>
</dbReference>
<keyword evidence="1" id="KW-1133">Transmembrane helix</keyword>
<comment type="caution">
    <text evidence="2">The sequence shown here is derived from an EMBL/GenBank/DDBJ whole genome shotgun (WGS) entry which is preliminary data.</text>
</comment>
<dbReference type="Proteomes" id="UP000002931">
    <property type="component" value="Unassembled WGS sequence"/>
</dbReference>
<dbReference type="PANTHER" id="PTHR20992:SF9">
    <property type="entry name" value="AT15442P-RELATED"/>
    <property type="match status" value="1"/>
</dbReference>